<comment type="caution">
    <text evidence="2">The sequence shown here is derived from an EMBL/GenBank/DDBJ whole genome shotgun (WGS) entry which is preliminary data.</text>
</comment>
<organism evidence="2 3">
    <name type="scientific">Rhodovulum bhavnagarense</name>
    <dbReference type="NCBI Taxonomy" id="992286"/>
    <lineage>
        <taxon>Bacteria</taxon>
        <taxon>Pseudomonadati</taxon>
        <taxon>Pseudomonadota</taxon>
        <taxon>Alphaproteobacteria</taxon>
        <taxon>Rhodobacterales</taxon>
        <taxon>Paracoccaceae</taxon>
        <taxon>Rhodovulum</taxon>
    </lineage>
</organism>
<name>A0A4R2RNS4_9RHOB</name>
<gene>
    <name evidence="2" type="ORF">EV663_10719</name>
</gene>
<evidence type="ECO:0000256" key="1">
    <source>
        <dbReference type="SAM" id="MobiDB-lite"/>
    </source>
</evidence>
<sequence>MITPEAKALSNGRARRVTPGRGDHGCMIRIGKRGPCPHLLRMGQGPRNGLVPLHCPSFRDSRPAPWPGRLFSGGDVS</sequence>
<evidence type="ECO:0000313" key="3">
    <source>
        <dbReference type="Proteomes" id="UP000295050"/>
    </source>
</evidence>
<dbReference type="AlphaFoldDB" id="A0A4R2RNS4"/>
<evidence type="ECO:0000313" key="2">
    <source>
        <dbReference type="EMBL" id="TCP60845.1"/>
    </source>
</evidence>
<dbReference type="Proteomes" id="UP000295050">
    <property type="component" value="Unassembled WGS sequence"/>
</dbReference>
<proteinExistence type="predicted"/>
<dbReference type="EMBL" id="SLXU01000007">
    <property type="protein sequence ID" value="TCP60845.1"/>
    <property type="molecule type" value="Genomic_DNA"/>
</dbReference>
<protein>
    <submittedName>
        <fullName evidence="2">Uncharacterized protein</fullName>
    </submittedName>
</protein>
<reference evidence="2 3" key="1">
    <citation type="submission" date="2019-03" db="EMBL/GenBank/DDBJ databases">
        <title>Genomic Encyclopedia of Type Strains, Phase IV (KMG-IV): sequencing the most valuable type-strain genomes for metagenomic binning, comparative biology and taxonomic classification.</title>
        <authorList>
            <person name="Goeker M."/>
        </authorList>
    </citation>
    <scope>NUCLEOTIDE SEQUENCE [LARGE SCALE GENOMIC DNA]</scope>
    <source>
        <strain evidence="2 3">DSM 24766</strain>
    </source>
</reference>
<keyword evidence="3" id="KW-1185">Reference proteome</keyword>
<feature type="region of interest" description="Disordered" evidence="1">
    <location>
        <begin position="1"/>
        <end position="26"/>
    </location>
</feature>
<accession>A0A4R2RNS4</accession>